<dbReference type="EMBL" id="EAAA01001168">
    <property type="status" value="NOT_ANNOTATED_CDS"/>
    <property type="molecule type" value="Genomic_DNA"/>
</dbReference>
<accession>H2Y223</accession>
<reference evidence="1" key="2">
    <citation type="journal article" date="2008" name="Genome Biol.">
        <title>Improved genome assembly and evidence-based global gene model set for the chordate Ciona intestinalis: new insight into intron and operon populations.</title>
        <authorList>
            <person name="Satou Y."/>
            <person name="Mineta K."/>
            <person name="Ogasawara M."/>
            <person name="Sasakura Y."/>
            <person name="Shoguchi E."/>
            <person name="Ueno K."/>
            <person name="Yamada L."/>
            <person name="Matsumoto J."/>
            <person name="Wasserscheid J."/>
            <person name="Dewar K."/>
            <person name="Wiley G.B."/>
            <person name="Macmil S.L."/>
            <person name="Roe B.A."/>
            <person name="Zeller R.W."/>
            <person name="Hastings K.E."/>
            <person name="Lemaire P."/>
            <person name="Lindquist E."/>
            <person name="Endo T."/>
            <person name="Hotta K."/>
            <person name="Inaba K."/>
        </authorList>
    </citation>
    <scope>NUCLEOTIDE SEQUENCE [LARGE SCALE GENOMIC DNA]</scope>
    <source>
        <strain evidence="1">wild type</strain>
    </source>
</reference>
<reference evidence="1" key="4">
    <citation type="submission" date="2025-09" db="UniProtKB">
        <authorList>
            <consortium name="Ensembl"/>
        </authorList>
    </citation>
    <scope>IDENTIFICATION</scope>
</reference>
<name>H2Y223_CIOIN</name>
<dbReference type="AlphaFoldDB" id="H2Y223"/>
<reference evidence="1" key="3">
    <citation type="submission" date="2025-08" db="UniProtKB">
        <authorList>
            <consortium name="Ensembl"/>
        </authorList>
    </citation>
    <scope>IDENTIFICATION</scope>
</reference>
<dbReference type="Ensembl" id="ENSCINT00000037072.1">
    <property type="protein sequence ID" value="ENSCINP00000035958.1"/>
    <property type="gene ID" value="ENSCING00000018601.1"/>
</dbReference>
<evidence type="ECO:0000313" key="2">
    <source>
        <dbReference type="Proteomes" id="UP000008144"/>
    </source>
</evidence>
<sequence>MDVSHIPDKSSTRNKKLSVQKMSECILKALTPHFNVLSEITFGKHEDMFLDPYMAEISSLILQRKIKISLGIFTRISEKSVQALGRCLQNINRLSVDEQLLLPQAVIILREYVEKLAIPQELTINRKTVATWLNEWKIHAGHPQDKVLQILQLLLGKIKTLIIADVMTYEIMEGLIPHLNVLDEVEFGENGNNINLDQYMGRITQCILEREEEISLVIRTKIDIPSLRHISPTFKKLRSLTIDEKYLPASTRAHLREDVYR</sequence>
<reference evidence="2" key="1">
    <citation type="journal article" date="2002" name="Science">
        <title>The draft genome of Ciona intestinalis: insights into chordate and vertebrate origins.</title>
        <authorList>
            <person name="Dehal P."/>
            <person name="Satou Y."/>
            <person name="Campbell R.K."/>
            <person name="Chapman J."/>
            <person name="Degnan B."/>
            <person name="De Tomaso A."/>
            <person name="Davidson B."/>
            <person name="Di Gregorio A."/>
            <person name="Gelpke M."/>
            <person name="Goodstein D.M."/>
            <person name="Harafuji N."/>
            <person name="Hastings K.E."/>
            <person name="Ho I."/>
            <person name="Hotta K."/>
            <person name="Huang W."/>
            <person name="Kawashima T."/>
            <person name="Lemaire P."/>
            <person name="Martinez D."/>
            <person name="Meinertzhagen I.A."/>
            <person name="Necula S."/>
            <person name="Nonaka M."/>
            <person name="Putnam N."/>
            <person name="Rash S."/>
            <person name="Saiga H."/>
            <person name="Satake M."/>
            <person name="Terry A."/>
            <person name="Yamada L."/>
            <person name="Wang H.G."/>
            <person name="Awazu S."/>
            <person name="Azumi K."/>
            <person name="Boore J."/>
            <person name="Branno M."/>
            <person name="Chin-Bow S."/>
            <person name="DeSantis R."/>
            <person name="Doyle S."/>
            <person name="Francino P."/>
            <person name="Keys D.N."/>
            <person name="Haga S."/>
            <person name="Hayashi H."/>
            <person name="Hino K."/>
            <person name="Imai K.S."/>
            <person name="Inaba K."/>
            <person name="Kano S."/>
            <person name="Kobayashi K."/>
            <person name="Kobayashi M."/>
            <person name="Lee B.I."/>
            <person name="Makabe K.W."/>
            <person name="Manohar C."/>
            <person name="Matassi G."/>
            <person name="Medina M."/>
            <person name="Mochizuki Y."/>
            <person name="Mount S."/>
            <person name="Morishita T."/>
            <person name="Miura S."/>
            <person name="Nakayama A."/>
            <person name="Nishizaka S."/>
            <person name="Nomoto H."/>
            <person name="Ohta F."/>
            <person name="Oishi K."/>
            <person name="Rigoutsos I."/>
            <person name="Sano M."/>
            <person name="Sasaki A."/>
            <person name="Sasakura Y."/>
            <person name="Shoguchi E."/>
            <person name="Shin-i T."/>
            <person name="Spagnuolo A."/>
            <person name="Stainier D."/>
            <person name="Suzuki M.M."/>
            <person name="Tassy O."/>
            <person name="Takatori N."/>
            <person name="Tokuoka M."/>
            <person name="Yagi K."/>
            <person name="Yoshizaki F."/>
            <person name="Wada S."/>
            <person name="Zhang C."/>
            <person name="Hyatt P.D."/>
            <person name="Larimer F."/>
            <person name="Detter C."/>
            <person name="Doggett N."/>
            <person name="Glavina T."/>
            <person name="Hawkins T."/>
            <person name="Richardson P."/>
            <person name="Lucas S."/>
            <person name="Kohara Y."/>
            <person name="Levine M."/>
            <person name="Satoh N."/>
            <person name="Rokhsar D.S."/>
        </authorList>
    </citation>
    <scope>NUCLEOTIDE SEQUENCE [LARGE SCALE GENOMIC DNA]</scope>
</reference>
<keyword evidence="2" id="KW-1185">Reference proteome</keyword>
<dbReference type="HOGENOM" id="CLU_1067616_0_0_1"/>
<dbReference type="InParanoid" id="H2Y223"/>
<dbReference type="GeneTree" id="ENSGT00390000012883"/>
<proteinExistence type="predicted"/>
<protein>
    <submittedName>
        <fullName evidence="1">Uncharacterized protein</fullName>
    </submittedName>
</protein>
<dbReference type="Proteomes" id="UP000008144">
    <property type="component" value="Chromosome 14"/>
</dbReference>
<organism evidence="1 2">
    <name type="scientific">Ciona intestinalis</name>
    <name type="common">Transparent sea squirt</name>
    <name type="synonym">Ascidia intestinalis</name>
    <dbReference type="NCBI Taxonomy" id="7719"/>
    <lineage>
        <taxon>Eukaryota</taxon>
        <taxon>Metazoa</taxon>
        <taxon>Chordata</taxon>
        <taxon>Tunicata</taxon>
        <taxon>Ascidiacea</taxon>
        <taxon>Phlebobranchia</taxon>
        <taxon>Cionidae</taxon>
        <taxon>Ciona</taxon>
    </lineage>
</organism>
<evidence type="ECO:0000313" key="1">
    <source>
        <dbReference type="Ensembl" id="ENSCINP00000035958.1"/>
    </source>
</evidence>